<sequence>MSFKGYLIWYHKTPPRAQRLHTYESVWKTLCQLYYEVFHKVAADDVGKEIANHLHGQSCSERGLIKGMRQKHVVGHNGLHGALYYQWKFDTDNFALKLERVQLATRILFLAFTSARSGPIFESGCEGIAGTNAALLYRDVKLRLLQPPDEASLLVLEVTIMLDKGKRKRNASLVSAGLTPYTLHNFSSPDGRITIDFAFRDDSLEALPANSISYWIRRSGQRAGFDHPSQPYALRQEAGTELTDRGATFLGTASKSDLIKEIGKLCLRRDPNLPKRLSEDQRTQAHQHPDVVRAKKQKDALAQRLQDGPGSIKNGSKSPDGIQHTRVQSKLRGLKLRLERDVFAQILREFHSAAVLDHMVTQLNGEEPTSKNTRSNATYLRRMLAGRSPFVSIGDRVLLRQHD</sequence>
<feature type="region of interest" description="Disordered" evidence="1">
    <location>
        <begin position="273"/>
        <end position="326"/>
    </location>
</feature>
<proteinExistence type="predicted"/>
<dbReference type="OrthoDB" id="5400098at2759"/>
<evidence type="ECO:0000313" key="3">
    <source>
        <dbReference type="Proteomes" id="UP000578531"/>
    </source>
</evidence>
<evidence type="ECO:0000313" key="2">
    <source>
        <dbReference type="EMBL" id="KAF6233784.1"/>
    </source>
</evidence>
<dbReference type="InterPro" id="IPR021842">
    <property type="entry name" value="DUF3435"/>
</dbReference>
<dbReference type="PANTHER" id="PTHR37535:SF4">
    <property type="entry name" value="FLUG DOMAIN-CONTAINING PROTEIN"/>
    <property type="match status" value="1"/>
</dbReference>
<dbReference type="PANTHER" id="PTHR37535">
    <property type="entry name" value="FLUG DOMAIN PROTEIN"/>
    <property type="match status" value="1"/>
</dbReference>
<reference evidence="2 3" key="1">
    <citation type="journal article" date="2020" name="Genomics">
        <title>Complete, high-quality genomes from long-read metagenomic sequencing of two wolf lichen thalli reveals enigmatic genome architecture.</title>
        <authorList>
            <person name="McKenzie S.K."/>
            <person name="Walston R.F."/>
            <person name="Allen J.L."/>
        </authorList>
    </citation>
    <scope>NUCLEOTIDE SEQUENCE [LARGE SCALE GENOMIC DNA]</scope>
    <source>
        <strain evidence="2">WasteWater2</strain>
    </source>
</reference>
<comment type="caution">
    <text evidence="2">The sequence shown here is derived from an EMBL/GenBank/DDBJ whole genome shotgun (WGS) entry which is preliminary data.</text>
</comment>
<evidence type="ECO:0000256" key="1">
    <source>
        <dbReference type="SAM" id="MobiDB-lite"/>
    </source>
</evidence>
<dbReference type="Proteomes" id="UP000578531">
    <property type="component" value="Unassembled WGS sequence"/>
</dbReference>
<dbReference type="AlphaFoldDB" id="A0A8H6L354"/>
<name>A0A8H6L354_9LECA</name>
<organism evidence="2 3">
    <name type="scientific">Letharia columbiana</name>
    <dbReference type="NCBI Taxonomy" id="112416"/>
    <lineage>
        <taxon>Eukaryota</taxon>
        <taxon>Fungi</taxon>
        <taxon>Dikarya</taxon>
        <taxon>Ascomycota</taxon>
        <taxon>Pezizomycotina</taxon>
        <taxon>Lecanoromycetes</taxon>
        <taxon>OSLEUM clade</taxon>
        <taxon>Lecanoromycetidae</taxon>
        <taxon>Lecanorales</taxon>
        <taxon>Lecanorineae</taxon>
        <taxon>Parmeliaceae</taxon>
        <taxon>Letharia</taxon>
    </lineage>
</organism>
<dbReference type="RefSeq" id="XP_037163193.1">
    <property type="nucleotide sequence ID" value="XM_037309896.1"/>
</dbReference>
<accession>A0A8H6L354</accession>
<keyword evidence="3" id="KW-1185">Reference proteome</keyword>
<protein>
    <submittedName>
        <fullName evidence="2">Uncharacterized protein</fullName>
    </submittedName>
</protein>
<gene>
    <name evidence="2" type="ORF">HO173_007996</name>
</gene>
<dbReference type="EMBL" id="JACCJC010000034">
    <property type="protein sequence ID" value="KAF6233784.1"/>
    <property type="molecule type" value="Genomic_DNA"/>
</dbReference>
<dbReference type="Pfam" id="PF11917">
    <property type="entry name" value="DUF3435"/>
    <property type="match status" value="2"/>
</dbReference>
<feature type="compositionally biased region" description="Basic and acidic residues" evidence="1">
    <location>
        <begin position="273"/>
        <end position="301"/>
    </location>
</feature>
<dbReference type="GeneID" id="59289652"/>